<proteinExistence type="predicted"/>
<evidence type="ECO:0000313" key="3">
    <source>
        <dbReference type="Proteomes" id="UP000034164"/>
    </source>
</evidence>
<dbReference type="Proteomes" id="UP000034164">
    <property type="component" value="Unassembled WGS sequence"/>
</dbReference>
<dbReference type="VEuPathDB" id="FungiDB:EMCG_05826"/>
<comment type="caution">
    <text evidence="2">The sequence shown here is derived from an EMBL/GenBank/DDBJ whole genome shotgun (WGS) entry which is preliminary data.</text>
</comment>
<feature type="region of interest" description="Disordered" evidence="1">
    <location>
        <begin position="1"/>
        <end position="30"/>
    </location>
</feature>
<evidence type="ECO:0000256" key="1">
    <source>
        <dbReference type="SAM" id="MobiDB-lite"/>
    </source>
</evidence>
<dbReference type="EMBL" id="LCZI01000096">
    <property type="protein sequence ID" value="KKZ68540.1"/>
    <property type="molecule type" value="Genomic_DNA"/>
</dbReference>
<dbReference type="AlphaFoldDB" id="A0A0G2IE28"/>
<sequence>MSNSVACGDSKDVGGVQERSTACGEHEGKDEKRKRAMVCGGFEDGNGNGKRSMACGEYPGWTEGRGGDIPTIQVDAPVMVTVTSTMTISCLKPTAIA</sequence>
<accession>A0A0G2IE28</accession>
<reference evidence="3" key="1">
    <citation type="journal article" date="2015" name="PLoS Genet.">
        <title>The dynamic genome and transcriptome of the human fungal pathogen Blastomyces and close relative Emmonsia.</title>
        <authorList>
            <person name="Munoz J.F."/>
            <person name="Gauthier G.M."/>
            <person name="Desjardins C.A."/>
            <person name="Gallo J.E."/>
            <person name="Holder J."/>
            <person name="Sullivan T.D."/>
            <person name="Marty A.J."/>
            <person name="Carmen J.C."/>
            <person name="Chen Z."/>
            <person name="Ding L."/>
            <person name="Gujja S."/>
            <person name="Magrini V."/>
            <person name="Misas E."/>
            <person name="Mitreva M."/>
            <person name="Priest M."/>
            <person name="Saif S."/>
            <person name="Whiston E.A."/>
            <person name="Young S."/>
            <person name="Zeng Q."/>
            <person name="Goldman W.E."/>
            <person name="Mardis E.R."/>
            <person name="Taylor J.W."/>
            <person name="McEwen J.G."/>
            <person name="Clay O.K."/>
            <person name="Klein B.S."/>
            <person name="Cuomo C.A."/>
        </authorList>
    </citation>
    <scope>NUCLEOTIDE SEQUENCE [LARGE SCALE GENOMIC DNA]</scope>
    <source>
        <strain evidence="3">UAMH 3008</strain>
    </source>
</reference>
<protein>
    <submittedName>
        <fullName evidence="2">Uncharacterized protein</fullName>
    </submittedName>
</protein>
<name>A0A0G2IE28_9EURO</name>
<gene>
    <name evidence="2" type="ORF">EMCG_05826</name>
</gene>
<evidence type="ECO:0000313" key="2">
    <source>
        <dbReference type="EMBL" id="KKZ68540.1"/>
    </source>
</evidence>
<organism evidence="2 3">
    <name type="scientific">[Emmonsia] crescens</name>
    <dbReference type="NCBI Taxonomy" id="73230"/>
    <lineage>
        <taxon>Eukaryota</taxon>
        <taxon>Fungi</taxon>
        <taxon>Dikarya</taxon>
        <taxon>Ascomycota</taxon>
        <taxon>Pezizomycotina</taxon>
        <taxon>Eurotiomycetes</taxon>
        <taxon>Eurotiomycetidae</taxon>
        <taxon>Onygenales</taxon>
        <taxon>Ajellomycetaceae</taxon>
        <taxon>Emergomyces</taxon>
    </lineage>
</organism>